<keyword evidence="2" id="KW-1185">Reference proteome</keyword>
<protein>
    <submittedName>
        <fullName evidence="1">Uncharacterized protein</fullName>
    </submittedName>
</protein>
<evidence type="ECO:0000313" key="1">
    <source>
        <dbReference type="EMBL" id="KAJ9115430.1"/>
    </source>
</evidence>
<dbReference type="Proteomes" id="UP001243375">
    <property type="component" value="Unassembled WGS sequence"/>
</dbReference>
<accession>A0ACC2WVU0</accession>
<name>A0ACC2WVU0_9TREE</name>
<dbReference type="EMBL" id="JASBWU010000016">
    <property type="protein sequence ID" value="KAJ9115430.1"/>
    <property type="molecule type" value="Genomic_DNA"/>
</dbReference>
<comment type="caution">
    <text evidence="1">The sequence shown here is derived from an EMBL/GenBank/DDBJ whole genome shotgun (WGS) entry which is preliminary data.</text>
</comment>
<reference evidence="1" key="1">
    <citation type="submission" date="2023-04" db="EMBL/GenBank/DDBJ databases">
        <title>Draft Genome sequencing of Naganishia species isolated from polar environments using Oxford Nanopore Technology.</title>
        <authorList>
            <person name="Leo P."/>
            <person name="Venkateswaran K."/>
        </authorList>
    </citation>
    <scope>NUCLEOTIDE SEQUENCE</scope>
    <source>
        <strain evidence="1">MNA-CCFEE 5425</strain>
    </source>
</reference>
<proteinExistence type="predicted"/>
<evidence type="ECO:0000313" key="2">
    <source>
        <dbReference type="Proteomes" id="UP001243375"/>
    </source>
</evidence>
<gene>
    <name evidence="1" type="ORF">QFC22_005187</name>
</gene>
<sequence>MSPANPVPQGLPPPELAERFQSVLNGKLATALQSNEKAVDPSVLECVGIALALRARQSVDSLGELAYEPYQFLPLRVAEKLASRVDLPATMVLDLILAYPTYLSSVHHVVCLCISRQKDLAATFGKNVIGILIRTLSAENRKAAPPTKQAPQKEDAATRGRQPISRAIYTLLLIARAHAEFATVILKPSTNLQVLTATYSHIEANGALSDVSKIYVKSTILLLLHTLLSTLQQTEREWKLVNLQEREGDEKGRTLRDADMVDDYRFFFVDSQAAEGGSGDSGAGGKRSTIGEVEVDILRSLATGDVNPTEMGHADEARIESIKALFPTIPSYLLIQALSHPRFNQPISGDGSDPAVQALTNAILDDSLPKDLDKLVRAAREATGAEDLVVESVPPPLSAAATSRSPTSTRGAAATPPVQQTTAKKPYKRDNIWNDMPMDFGKLRVENEANEASLEAALDNIPAQLRDSIIRLSEQQAEEEEAERRAEQEERGARRSRAEAARISAGQGSAGRRTAPKTRIVAFEEELEDDDDDALEERVRMRGLNGDSEGSDDGETVTNRLQDGSDEEVVDLDEEPDESWIEMLYIQDRAAFNRDSATRKSQKRAEMKRVTGWPDDKLEDWASLLDRNVRALT</sequence>
<organism evidence="1 2">
    <name type="scientific">Naganishia vaughanmartiniae</name>
    <dbReference type="NCBI Taxonomy" id="1424756"/>
    <lineage>
        <taxon>Eukaryota</taxon>
        <taxon>Fungi</taxon>
        <taxon>Dikarya</taxon>
        <taxon>Basidiomycota</taxon>
        <taxon>Agaricomycotina</taxon>
        <taxon>Tremellomycetes</taxon>
        <taxon>Filobasidiales</taxon>
        <taxon>Filobasidiaceae</taxon>
        <taxon>Naganishia</taxon>
    </lineage>
</organism>